<dbReference type="Pfam" id="PF01136">
    <property type="entry name" value="Peptidase_U32"/>
    <property type="match status" value="1"/>
</dbReference>
<reference evidence="5" key="1">
    <citation type="submission" date="2016-10" db="EMBL/GenBank/DDBJ databases">
        <authorList>
            <person name="Varghese N."/>
            <person name="Submissions S."/>
        </authorList>
    </citation>
    <scope>NUCLEOTIDE SEQUENCE [LARGE SCALE GENOMIC DNA]</scope>
    <source>
        <strain evidence="5">DSM 5918</strain>
    </source>
</reference>
<sequence length="417" mass="46720">MTPSPELLVPVGSPDKLATALRYGADAVYLGGQSLSLRAKSDGFSFPELENAVKETHRHGAKVYFTLNLLAWEEHLSDVERYLEEIDACNVDGIIIADPGIVAMARKRIPHIPIHLSTQANTSNSASAMFWRDQGVRRVNVARELGAGRIRTMAQKVRDLELEVFVHGAMCMAISGRCLLSAHLNQRSGNLGMCTHPCRFDYKITAVRLEERLRPGQDMWEVCEDEQYTQIMGAQDLCLIKYLRWFRQVGIHSLKIEGRMKTPSYLAQVTDIYRTALNDLEQGAFRPALYLEELQQLGTRPLSTGFFTPERITLCPALPKNLKKNIVAKLIEPVRPGLWLMDVKCRFQVGDPLEIVLPGLRRPLLASGDYGVEKEEGFHLSTAHSGLRLLLHCDHPELEPGIFLRAHLPDAHNGQGS</sequence>
<comment type="similarity">
    <text evidence="3">Belongs to the peptidase U32 family.</text>
</comment>
<dbReference type="PROSITE" id="PS01276">
    <property type="entry name" value="PEPTIDASE_U32"/>
    <property type="match status" value="1"/>
</dbReference>
<gene>
    <name evidence="4" type="ORF">SAMN04488082_105185</name>
</gene>
<dbReference type="RefSeq" id="WP_092373697.1">
    <property type="nucleotide sequence ID" value="NZ_FORX01000005.1"/>
</dbReference>
<name>A0A1I3TCA8_9BACT</name>
<protein>
    <submittedName>
        <fullName evidence="4">Putative protease</fullName>
    </submittedName>
</protein>
<dbReference type="OrthoDB" id="9807498at2"/>
<dbReference type="EMBL" id="FORX01000005">
    <property type="protein sequence ID" value="SFJ68818.1"/>
    <property type="molecule type" value="Genomic_DNA"/>
</dbReference>
<accession>A0A1I3TCA8</accession>
<proteinExistence type="inferred from homology"/>
<keyword evidence="5" id="KW-1185">Reference proteome</keyword>
<dbReference type="GO" id="GO:0006508">
    <property type="term" value="P:proteolysis"/>
    <property type="evidence" value="ECO:0007669"/>
    <property type="project" value="UniProtKB-KW"/>
</dbReference>
<evidence type="ECO:0000256" key="1">
    <source>
        <dbReference type="ARBA" id="ARBA00022670"/>
    </source>
</evidence>
<dbReference type="AlphaFoldDB" id="A0A1I3TCA8"/>
<organism evidence="4 5">
    <name type="scientific">Desulfomicrobium apsheronum</name>
    <dbReference type="NCBI Taxonomy" id="52560"/>
    <lineage>
        <taxon>Bacteria</taxon>
        <taxon>Pseudomonadati</taxon>
        <taxon>Thermodesulfobacteriota</taxon>
        <taxon>Desulfovibrionia</taxon>
        <taxon>Desulfovibrionales</taxon>
        <taxon>Desulfomicrobiaceae</taxon>
        <taxon>Desulfomicrobium</taxon>
    </lineage>
</organism>
<evidence type="ECO:0000256" key="3">
    <source>
        <dbReference type="ARBA" id="ARBA00038374"/>
    </source>
</evidence>
<keyword evidence="1 4" id="KW-0645">Protease</keyword>
<dbReference type="GO" id="GO:0008233">
    <property type="term" value="F:peptidase activity"/>
    <property type="evidence" value="ECO:0007669"/>
    <property type="project" value="UniProtKB-KW"/>
</dbReference>
<dbReference type="InterPro" id="IPR051454">
    <property type="entry name" value="RNA/ubiquinone_mod_enzymes"/>
</dbReference>
<keyword evidence="2" id="KW-0378">Hydrolase</keyword>
<evidence type="ECO:0000313" key="5">
    <source>
        <dbReference type="Proteomes" id="UP000198635"/>
    </source>
</evidence>
<dbReference type="Proteomes" id="UP000198635">
    <property type="component" value="Unassembled WGS sequence"/>
</dbReference>
<dbReference type="STRING" id="52560.SAMN04488082_105185"/>
<evidence type="ECO:0000256" key="2">
    <source>
        <dbReference type="ARBA" id="ARBA00022801"/>
    </source>
</evidence>
<evidence type="ECO:0000313" key="4">
    <source>
        <dbReference type="EMBL" id="SFJ68818.1"/>
    </source>
</evidence>
<dbReference type="PANTHER" id="PTHR30217:SF6">
    <property type="entry name" value="TRNA HYDROXYLATION PROTEIN P"/>
    <property type="match status" value="1"/>
</dbReference>
<dbReference type="PANTHER" id="PTHR30217">
    <property type="entry name" value="PEPTIDASE U32 FAMILY"/>
    <property type="match status" value="1"/>
</dbReference>
<dbReference type="InterPro" id="IPR001539">
    <property type="entry name" value="Peptidase_U32"/>
</dbReference>